<evidence type="ECO:0000259" key="3">
    <source>
        <dbReference type="Pfam" id="PF00294"/>
    </source>
</evidence>
<evidence type="ECO:0000256" key="2">
    <source>
        <dbReference type="ARBA" id="ARBA00022777"/>
    </source>
</evidence>
<organism evidence="4">
    <name type="scientific">marine sediment metagenome</name>
    <dbReference type="NCBI Taxonomy" id="412755"/>
    <lineage>
        <taxon>unclassified sequences</taxon>
        <taxon>metagenomes</taxon>
        <taxon>ecological metagenomes</taxon>
    </lineage>
</organism>
<dbReference type="InterPro" id="IPR011611">
    <property type="entry name" value="PfkB_dom"/>
</dbReference>
<accession>A0A0F9R5F5</accession>
<dbReference type="InterPro" id="IPR029056">
    <property type="entry name" value="Ribokinase-like"/>
</dbReference>
<dbReference type="Pfam" id="PF00294">
    <property type="entry name" value="PfkB"/>
    <property type="match status" value="1"/>
</dbReference>
<dbReference type="InterPro" id="IPR002173">
    <property type="entry name" value="Carboh/pur_kinase_PfkB_CS"/>
</dbReference>
<feature type="domain" description="Carbohydrate kinase PfkB" evidence="3">
    <location>
        <begin position="32"/>
        <end position="306"/>
    </location>
</feature>
<gene>
    <name evidence="4" type="ORF">LCGC14_0934580</name>
</gene>
<dbReference type="EMBL" id="LAZR01003233">
    <property type="protein sequence ID" value="KKN20531.1"/>
    <property type="molecule type" value="Genomic_DNA"/>
</dbReference>
<reference evidence="4" key="1">
    <citation type="journal article" date="2015" name="Nature">
        <title>Complex archaea that bridge the gap between prokaryotes and eukaryotes.</title>
        <authorList>
            <person name="Spang A."/>
            <person name="Saw J.H."/>
            <person name="Jorgensen S.L."/>
            <person name="Zaremba-Niedzwiedzka K."/>
            <person name="Martijn J."/>
            <person name="Lind A.E."/>
            <person name="van Eijk R."/>
            <person name="Schleper C."/>
            <person name="Guy L."/>
            <person name="Ettema T.J."/>
        </authorList>
    </citation>
    <scope>NUCLEOTIDE SEQUENCE</scope>
</reference>
<proteinExistence type="predicted"/>
<sequence>MDENKVLILGSLAFDYVMGFKEKFVNAVSIDHEKEEFQSTITADSRHQYFGGTAGNIAYNLGLLQIAKVLLLGSVGKDFESLGYRDHINQFENIKLGVDIHEELFTAACYIVNDVKSNQMIVFHGGALEKCKDIDLREKIKKPEDFLFAINSTQSVEAMTHFAKQLHNLKIPIIFDPGQVTPLFPKELLLNILNMSKILIGNSFEINQIINKTGLTENKLMEMVDVIIITKGSNGSELIYKDEKNKSFRLNIPIAVPEKIVDTTGAGDGYRAGFLTGLTLNLSLLDSCRLGSIIGSFVVETSGAQTQNFSLESVGKRFFNTFHYIPQELEKL</sequence>
<dbReference type="PANTHER" id="PTHR10584:SF166">
    <property type="entry name" value="RIBOKINASE"/>
    <property type="match status" value="1"/>
</dbReference>
<name>A0A0F9R5F5_9ZZZZ</name>
<dbReference type="PROSITE" id="PS00584">
    <property type="entry name" value="PFKB_KINASES_2"/>
    <property type="match status" value="1"/>
</dbReference>
<keyword evidence="1" id="KW-0808">Transferase</keyword>
<comment type="caution">
    <text evidence="4">The sequence shown here is derived from an EMBL/GenBank/DDBJ whole genome shotgun (WGS) entry which is preliminary data.</text>
</comment>
<dbReference type="SUPFAM" id="SSF53613">
    <property type="entry name" value="Ribokinase-like"/>
    <property type="match status" value="1"/>
</dbReference>
<keyword evidence="2" id="KW-0418">Kinase</keyword>
<dbReference type="AlphaFoldDB" id="A0A0F9R5F5"/>
<evidence type="ECO:0000256" key="1">
    <source>
        <dbReference type="ARBA" id="ARBA00022679"/>
    </source>
</evidence>
<dbReference type="CDD" id="cd01942">
    <property type="entry name" value="ribokinase_group_A"/>
    <property type="match status" value="1"/>
</dbReference>
<dbReference type="Gene3D" id="3.40.1190.20">
    <property type="match status" value="1"/>
</dbReference>
<dbReference type="GO" id="GO:0016301">
    <property type="term" value="F:kinase activity"/>
    <property type="evidence" value="ECO:0007669"/>
    <property type="project" value="UniProtKB-KW"/>
</dbReference>
<protein>
    <recommendedName>
        <fullName evidence="3">Carbohydrate kinase PfkB domain-containing protein</fullName>
    </recommendedName>
</protein>
<evidence type="ECO:0000313" key="4">
    <source>
        <dbReference type="EMBL" id="KKN20531.1"/>
    </source>
</evidence>
<dbReference type="PANTHER" id="PTHR10584">
    <property type="entry name" value="SUGAR KINASE"/>
    <property type="match status" value="1"/>
</dbReference>